<evidence type="ECO:0008006" key="3">
    <source>
        <dbReference type="Google" id="ProtNLM"/>
    </source>
</evidence>
<name>A0ABR6U9G7_9ACTN</name>
<dbReference type="Gene3D" id="3.40.50.300">
    <property type="entry name" value="P-loop containing nucleotide triphosphate hydrolases"/>
    <property type="match status" value="1"/>
</dbReference>
<organism evidence="1 2">
    <name type="scientific">Nocardioides deserti</name>
    <dbReference type="NCBI Taxonomy" id="1588644"/>
    <lineage>
        <taxon>Bacteria</taxon>
        <taxon>Bacillati</taxon>
        <taxon>Actinomycetota</taxon>
        <taxon>Actinomycetes</taxon>
        <taxon>Propionibacteriales</taxon>
        <taxon>Nocardioidaceae</taxon>
        <taxon>Nocardioides</taxon>
    </lineage>
</organism>
<gene>
    <name evidence="1" type="ORF">H7344_09080</name>
</gene>
<dbReference type="RefSeq" id="WP_186345695.1">
    <property type="nucleotide sequence ID" value="NZ_BMMR01000001.1"/>
</dbReference>
<dbReference type="InterPro" id="IPR027417">
    <property type="entry name" value="P-loop_NTPase"/>
</dbReference>
<reference evidence="1 2" key="1">
    <citation type="submission" date="2020-08" db="EMBL/GenBank/DDBJ databases">
        <title>novel species in genus Nocardioides.</title>
        <authorList>
            <person name="Zhang G."/>
        </authorList>
    </citation>
    <scope>NUCLEOTIDE SEQUENCE [LARGE SCALE GENOMIC DNA]</scope>
    <source>
        <strain evidence="1 2">SC8A-24</strain>
    </source>
</reference>
<protein>
    <recommendedName>
        <fullName evidence="3">Sulfotransferase family protein</fullName>
    </recommendedName>
</protein>
<dbReference type="SUPFAM" id="SSF52540">
    <property type="entry name" value="P-loop containing nucleoside triphosphate hydrolases"/>
    <property type="match status" value="1"/>
</dbReference>
<evidence type="ECO:0000313" key="1">
    <source>
        <dbReference type="EMBL" id="MBC2960446.1"/>
    </source>
</evidence>
<accession>A0ABR6U9G7</accession>
<dbReference type="Proteomes" id="UP000604001">
    <property type="component" value="Unassembled WGS sequence"/>
</dbReference>
<comment type="caution">
    <text evidence="1">The sequence shown here is derived from an EMBL/GenBank/DDBJ whole genome shotgun (WGS) entry which is preliminary data.</text>
</comment>
<keyword evidence="2" id="KW-1185">Reference proteome</keyword>
<evidence type="ECO:0000313" key="2">
    <source>
        <dbReference type="Proteomes" id="UP000604001"/>
    </source>
</evidence>
<dbReference type="EMBL" id="JACMYC010000004">
    <property type="protein sequence ID" value="MBC2960446.1"/>
    <property type="molecule type" value="Genomic_DNA"/>
</dbReference>
<proteinExistence type="predicted"/>
<sequence length="222" mass="25097">MLALPAHGLVVLSAPKCASTALEGALGDRAEMVMRHHPRLKHVNVRAFHRYVAPLLGVAGYERDDYEVVSLLRDPVDWLHSWWRYRQSPHVRQAERDGSRWTGSVEFAEFAAAYVAGRGAEIGVLGRPARFVLKQDGSVGVDRLFAYERTDVWQGWLRERLGEDLEFPVSNRSPVRTEIELDDDLRARLAAYFAPEEELRARVTETGEWAGARGARLTHPVD</sequence>